<evidence type="ECO:0000256" key="1">
    <source>
        <dbReference type="SAM" id="MobiDB-lite"/>
    </source>
</evidence>
<dbReference type="EMBL" id="CAMPGE010012038">
    <property type="protein sequence ID" value="CAI2370823.1"/>
    <property type="molecule type" value="Genomic_DNA"/>
</dbReference>
<feature type="region of interest" description="Disordered" evidence="1">
    <location>
        <begin position="56"/>
        <end position="101"/>
    </location>
</feature>
<organism evidence="2 3">
    <name type="scientific">Euplotes crassus</name>
    <dbReference type="NCBI Taxonomy" id="5936"/>
    <lineage>
        <taxon>Eukaryota</taxon>
        <taxon>Sar</taxon>
        <taxon>Alveolata</taxon>
        <taxon>Ciliophora</taxon>
        <taxon>Intramacronucleata</taxon>
        <taxon>Spirotrichea</taxon>
        <taxon>Hypotrichia</taxon>
        <taxon>Euplotida</taxon>
        <taxon>Euplotidae</taxon>
        <taxon>Moneuplotes</taxon>
    </lineage>
</organism>
<protein>
    <submittedName>
        <fullName evidence="2">Uncharacterized protein</fullName>
    </submittedName>
</protein>
<dbReference type="AlphaFoldDB" id="A0AAD1UK38"/>
<keyword evidence="3" id="KW-1185">Reference proteome</keyword>
<evidence type="ECO:0000313" key="2">
    <source>
        <dbReference type="EMBL" id="CAI2370823.1"/>
    </source>
</evidence>
<gene>
    <name evidence="2" type="ORF">ECRASSUSDP1_LOCUS12142</name>
</gene>
<reference evidence="2" key="1">
    <citation type="submission" date="2023-07" db="EMBL/GenBank/DDBJ databases">
        <authorList>
            <consortium name="AG Swart"/>
            <person name="Singh M."/>
            <person name="Singh A."/>
            <person name="Seah K."/>
            <person name="Emmerich C."/>
        </authorList>
    </citation>
    <scope>NUCLEOTIDE SEQUENCE</scope>
    <source>
        <strain evidence="2">DP1</strain>
    </source>
</reference>
<sequence length="101" mass="11642">MDTQDDLMNQVLDQLKQVKDEGARLQKEIEQMREENAKIQSEKDDLAKVIEENEKQLQDLKEENPEQAAELTKEEEALYDDGEGWPDDEGDDGQDDVSAFE</sequence>
<accession>A0AAD1UK38</accession>
<feature type="compositionally biased region" description="Acidic residues" evidence="1">
    <location>
        <begin position="77"/>
        <end position="95"/>
    </location>
</feature>
<evidence type="ECO:0000313" key="3">
    <source>
        <dbReference type="Proteomes" id="UP001295684"/>
    </source>
</evidence>
<dbReference type="Proteomes" id="UP001295684">
    <property type="component" value="Unassembled WGS sequence"/>
</dbReference>
<comment type="caution">
    <text evidence="2">The sequence shown here is derived from an EMBL/GenBank/DDBJ whole genome shotgun (WGS) entry which is preliminary data.</text>
</comment>
<proteinExistence type="predicted"/>
<name>A0AAD1UK38_EUPCR</name>